<dbReference type="CDD" id="cd00279">
    <property type="entry name" value="YlxR"/>
    <property type="match status" value="1"/>
</dbReference>
<dbReference type="EMBL" id="CP015607">
    <property type="protein sequence ID" value="APT48266.1"/>
    <property type="molecule type" value="Genomic_DNA"/>
</dbReference>
<sequence>MKPKKELIRVVRSKEGEVSVDATGKMNGRGAYLSLDKETILAAKNKRSLQQQFQTQIDEHIFEELLELAEKVKKPNE</sequence>
<evidence type="ECO:0000313" key="2">
    <source>
        <dbReference type="EMBL" id="APT48266.1"/>
    </source>
</evidence>
<dbReference type="PANTHER" id="PTHR34215:SF1">
    <property type="entry name" value="YLXR DOMAIN-CONTAINING PROTEIN"/>
    <property type="match status" value="1"/>
</dbReference>
<dbReference type="InterPro" id="IPR007393">
    <property type="entry name" value="YlxR_dom"/>
</dbReference>
<reference evidence="2 3" key="1">
    <citation type="submission" date="2016-05" db="EMBL/GenBank/DDBJ databases">
        <title>Complete Genome and Methylome Analysis of Psychrotrophic Bacterial Isolates from Antarctic Lake Untersee.</title>
        <authorList>
            <person name="Fomenkov A."/>
            <person name="Akimov V.N."/>
            <person name="Vasilyeva L.V."/>
            <person name="Andersen D."/>
            <person name="Vincze T."/>
            <person name="Roberts R.J."/>
        </authorList>
    </citation>
    <scope>NUCLEOTIDE SEQUENCE [LARGE SCALE GENOMIC DNA]</scope>
    <source>
        <strain evidence="2 3">U14-5</strain>
    </source>
</reference>
<dbReference type="AlphaFoldDB" id="A0A1L6ZP26"/>
<name>A0A1L6ZP26_BACIA</name>
<gene>
    <name evidence="2" type="ORF">BSA145_16140</name>
</gene>
<feature type="domain" description="YlxR" evidence="1">
    <location>
        <begin position="1"/>
        <end position="65"/>
    </location>
</feature>
<organism evidence="2 3">
    <name type="scientific">Bacillus safensis</name>
    <dbReference type="NCBI Taxonomy" id="561879"/>
    <lineage>
        <taxon>Bacteria</taxon>
        <taxon>Bacillati</taxon>
        <taxon>Bacillota</taxon>
        <taxon>Bacilli</taxon>
        <taxon>Bacillales</taxon>
        <taxon>Bacillaceae</taxon>
        <taxon>Bacillus</taxon>
    </lineage>
</organism>
<dbReference type="Pfam" id="PF04296">
    <property type="entry name" value="YlxR"/>
    <property type="match status" value="1"/>
</dbReference>
<dbReference type="InterPro" id="IPR035931">
    <property type="entry name" value="YlxR-like_sf"/>
</dbReference>
<dbReference type="SUPFAM" id="SSF64376">
    <property type="entry name" value="YlxR-like"/>
    <property type="match status" value="1"/>
</dbReference>
<proteinExistence type="predicted"/>
<evidence type="ECO:0000259" key="1">
    <source>
        <dbReference type="Pfam" id="PF04296"/>
    </source>
</evidence>
<dbReference type="PANTHER" id="PTHR34215">
    <property type="entry name" value="BLL0784 PROTEIN"/>
    <property type="match status" value="1"/>
</dbReference>
<dbReference type="Proteomes" id="UP000185426">
    <property type="component" value="Chromosome"/>
</dbReference>
<protein>
    <recommendedName>
        <fullName evidence="1">YlxR domain-containing protein</fullName>
    </recommendedName>
</protein>
<evidence type="ECO:0000313" key="3">
    <source>
        <dbReference type="Proteomes" id="UP000185426"/>
    </source>
</evidence>
<accession>A0A1L6ZP26</accession>
<dbReference type="Gene3D" id="3.30.1230.10">
    <property type="entry name" value="YlxR-like"/>
    <property type="match status" value="1"/>
</dbReference>
<dbReference type="InterPro" id="IPR037465">
    <property type="entry name" value="YlxR"/>
</dbReference>
<dbReference type="NCBIfam" id="NF047356">
    <property type="entry name" value="RNA_bind_RnpM"/>
    <property type="match status" value="1"/>
</dbReference>